<dbReference type="Proteomes" id="UP000315363">
    <property type="component" value="Unassembled WGS sequence"/>
</dbReference>
<dbReference type="Gene3D" id="3.40.50.2300">
    <property type="match status" value="1"/>
</dbReference>
<dbReference type="SUPFAM" id="SSF52172">
    <property type="entry name" value="CheY-like"/>
    <property type="match status" value="1"/>
</dbReference>
<gene>
    <name evidence="3" type="ORF">AREALGSMS7_02995</name>
    <name evidence="4" type="ORF">GQ41_2202</name>
</gene>
<dbReference type="PANTHER" id="PTHR44520:SF2">
    <property type="entry name" value="RESPONSE REGULATOR RCP1"/>
    <property type="match status" value="1"/>
</dbReference>
<evidence type="ECO:0000259" key="2">
    <source>
        <dbReference type="PROSITE" id="PS50110"/>
    </source>
</evidence>
<dbReference type="KEGG" id="aalg:AREALGSMS7_02995"/>
<keyword evidence="1" id="KW-0597">Phosphoprotein</keyword>
<evidence type="ECO:0000313" key="5">
    <source>
        <dbReference type="Proteomes" id="UP000204551"/>
    </source>
</evidence>
<dbReference type="GO" id="GO:0000160">
    <property type="term" value="P:phosphorelay signal transduction system"/>
    <property type="evidence" value="ECO:0007669"/>
    <property type="project" value="InterPro"/>
</dbReference>
<evidence type="ECO:0000313" key="3">
    <source>
        <dbReference type="EMBL" id="ASO06427.1"/>
    </source>
</evidence>
<dbReference type="InterPro" id="IPR001789">
    <property type="entry name" value="Sig_transdc_resp-reg_receiver"/>
</dbReference>
<evidence type="ECO:0000313" key="6">
    <source>
        <dbReference type="Proteomes" id="UP000315363"/>
    </source>
</evidence>
<dbReference type="EMBL" id="VHIF01000001">
    <property type="protein sequence ID" value="TQO37584.1"/>
    <property type="molecule type" value="Genomic_DNA"/>
</dbReference>
<dbReference type="InterPro" id="IPR052893">
    <property type="entry name" value="TCS_response_regulator"/>
</dbReference>
<accession>A0A221UYJ6</accession>
<evidence type="ECO:0000256" key="1">
    <source>
        <dbReference type="PROSITE-ProRule" id="PRU00169"/>
    </source>
</evidence>
<dbReference type="STRING" id="616991.GCA_000733925_01360"/>
<keyword evidence="6" id="KW-1185">Reference proteome</keyword>
<feature type="domain" description="Response regulatory" evidence="2">
    <location>
        <begin position="9"/>
        <end position="130"/>
    </location>
</feature>
<protein>
    <submittedName>
        <fullName evidence="4">CheY-like chemotaxis protein</fullName>
    </submittedName>
    <submittedName>
        <fullName evidence="3">Response regulator rcp1</fullName>
    </submittedName>
</protein>
<dbReference type="PROSITE" id="PS50110">
    <property type="entry name" value="RESPONSE_REGULATORY"/>
    <property type="match status" value="1"/>
</dbReference>
<reference evidence="4 6" key="2">
    <citation type="submission" date="2019-06" db="EMBL/GenBank/DDBJ databases">
        <title>A large-scale integrated study on North Sea by COGITO (Coastal Microbe Genomic &amp; Taxonomic Observatory).</title>
        <authorList>
            <person name="Teeling H."/>
        </authorList>
    </citation>
    <scope>NUCLEOTIDE SEQUENCE [LARGE SCALE GENOMIC DNA]</scope>
    <source>
        <strain evidence="4 6">MAR_2009_79</strain>
    </source>
</reference>
<name>A0A221UYJ6_9FLAO</name>
<dbReference type="eggNOG" id="COG2197">
    <property type="taxonomic scope" value="Bacteria"/>
</dbReference>
<evidence type="ECO:0000313" key="4">
    <source>
        <dbReference type="EMBL" id="TQO37584.1"/>
    </source>
</evidence>
<dbReference type="Proteomes" id="UP000204551">
    <property type="component" value="Chromosome"/>
</dbReference>
<dbReference type="AlphaFoldDB" id="A0A221UYJ6"/>
<dbReference type="EMBL" id="CP022515">
    <property type="protein sequence ID" value="ASO06427.1"/>
    <property type="molecule type" value="Genomic_DNA"/>
</dbReference>
<proteinExistence type="predicted"/>
<organism evidence="3 5">
    <name type="scientific">Arenibacter algicola</name>
    <dbReference type="NCBI Taxonomy" id="616991"/>
    <lineage>
        <taxon>Bacteria</taxon>
        <taxon>Pseudomonadati</taxon>
        <taxon>Bacteroidota</taxon>
        <taxon>Flavobacteriia</taxon>
        <taxon>Flavobacteriales</taxon>
        <taxon>Flavobacteriaceae</taxon>
        <taxon>Arenibacter</taxon>
    </lineage>
</organism>
<dbReference type="InterPro" id="IPR011006">
    <property type="entry name" value="CheY-like_superfamily"/>
</dbReference>
<dbReference type="SMART" id="SM00448">
    <property type="entry name" value="REC"/>
    <property type="match status" value="1"/>
</dbReference>
<dbReference type="Pfam" id="PF00072">
    <property type="entry name" value="Response_reg"/>
    <property type="match status" value="1"/>
</dbReference>
<sequence>MTKESKKIKIYLADDDEEDRILFSDALAELPINCEIYNFRDGIYLVGRLVVKETPLPDIIFLDINMPLMDGADCLAKIRETERISSIPVIIYSTSFEKKEVGKYREMGANCYLKKPSSFNQLKTLLYKCIKTYTYDNRNLTAGNFIIHV</sequence>
<feature type="modified residue" description="4-aspartylphosphate" evidence="1">
    <location>
        <position position="63"/>
    </location>
</feature>
<reference evidence="3 5" key="1">
    <citation type="submission" date="2017-07" db="EMBL/GenBank/DDBJ databases">
        <title>Genome Sequence of Arenibacter algicola Strain SMS7 Isolated from a culture of the Diatom Skeletonema marinoi.</title>
        <authorList>
            <person name="Topel M."/>
            <person name="Pinder M.I.M."/>
            <person name="Johansson O.N."/>
            <person name="Kourtchenko O."/>
            <person name="Godhe A."/>
            <person name="Clarke A.K."/>
        </authorList>
    </citation>
    <scope>NUCLEOTIDE SEQUENCE [LARGE SCALE GENOMIC DNA]</scope>
    <source>
        <strain evidence="3 5">SMS7</strain>
    </source>
</reference>
<dbReference type="PANTHER" id="PTHR44520">
    <property type="entry name" value="RESPONSE REGULATOR RCP1-RELATED"/>
    <property type="match status" value="1"/>
</dbReference>